<dbReference type="Proteomes" id="UP000835052">
    <property type="component" value="Unassembled WGS sequence"/>
</dbReference>
<comment type="caution">
    <text evidence="1">The sequence shown here is derived from an EMBL/GenBank/DDBJ whole genome shotgun (WGS) entry which is preliminary data.</text>
</comment>
<dbReference type="EMBL" id="CAJGYM010000008">
    <property type="protein sequence ID" value="CAD6188304.1"/>
    <property type="molecule type" value="Genomic_DNA"/>
</dbReference>
<keyword evidence="2" id="KW-1185">Reference proteome</keyword>
<evidence type="ECO:0000313" key="2">
    <source>
        <dbReference type="Proteomes" id="UP000835052"/>
    </source>
</evidence>
<gene>
    <name evidence="1" type="ORF">CAUJ_LOCUS4223</name>
</gene>
<proteinExistence type="predicted"/>
<protein>
    <submittedName>
        <fullName evidence="1">Uncharacterized protein</fullName>
    </submittedName>
</protein>
<sequence>MKRSRREKRRNLRYLYRFTASRRELKKNRALRCVFDSHHDFCVPHEISVFSRRYVLANVVQGSKRGIGGLRGESSMPWGLRFQPALLSPWNRRAKKKKCDGSMARNRSWFKYIVPTLVRCVIIV</sequence>
<evidence type="ECO:0000313" key="1">
    <source>
        <dbReference type="EMBL" id="CAD6188304.1"/>
    </source>
</evidence>
<name>A0A8S1GZG9_9PELO</name>
<reference evidence="1" key="1">
    <citation type="submission" date="2020-10" db="EMBL/GenBank/DDBJ databases">
        <authorList>
            <person name="Kikuchi T."/>
        </authorList>
    </citation>
    <scope>NUCLEOTIDE SEQUENCE</scope>
    <source>
        <strain evidence="1">NKZ352</strain>
    </source>
</reference>
<dbReference type="AlphaFoldDB" id="A0A8S1GZG9"/>
<organism evidence="1 2">
    <name type="scientific">Caenorhabditis auriculariae</name>
    <dbReference type="NCBI Taxonomy" id="2777116"/>
    <lineage>
        <taxon>Eukaryota</taxon>
        <taxon>Metazoa</taxon>
        <taxon>Ecdysozoa</taxon>
        <taxon>Nematoda</taxon>
        <taxon>Chromadorea</taxon>
        <taxon>Rhabditida</taxon>
        <taxon>Rhabditina</taxon>
        <taxon>Rhabditomorpha</taxon>
        <taxon>Rhabditoidea</taxon>
        <taxon>Rhabditidae</taxon>
        <taxon>Peloderinae</taxon>
        <taxon>Caenorhabditis</taxon>
    </lineage>
</organism>
<accession>A0A8S1GZG9</accession>